<reference evidence="5" key="2">
    <citation type="submission" date="2023-05" db="EMBL/GenBank/DDBJ databases">
        <authorList>
            <consortium name="Lawrence Berkeley National Laboratory"/>
            <person name="Steindorff A."/>
            <person name="Hensen N."/>
            <person name="Bonometti L."/>
            <person name="Westerberg I."/>
            <person name="Brannstrom I.O."/>
            <person name="Guillou S."/>
            <person name="Cros-Aarteil S."/>
            <person name="Calhoun S."/>
            <person name="Haridas S."/>
            <person name="Kuo A."/>
            <person name="Mondo S."/>
            <person name="Pangilinan J."/>
            <person name="Riley R."/>
            <person name="Labutti K."/>
            <person name="Andreopoulos B."/>
            <person name="Lipzen A."/>
            <person name="Chen C."/>
            <person name="Yanf M."/>
            <person name="Daum C."/>
            <person name="Ng V."/>
            <person name="Clum A."/>
            <person name="Ohm R."/>
            <person name="Martin F."/>
            <person name="Silar P."/>
            <person name="Natvig D."/>
            <person name="Lalanne C."/>
            <person name="Gautier V."/>
            <person name="Ament-Velasquez S.L."/>
            <person name="Kruys A."/>
            <person name="Hutchinson M.I."/>
            <person name="Powell A.J."/>
            <person name="Barry K."/>
            <person name="Miller A.N."/>
            <person name="Grigoriev I.V."/>
            <person name="Debuchy R."/>
            <person name="Gladieux P."/>
            <person name="Thoren M.H."/>
            <person name="Johannesson H."/>
        </authorList>
    </citation>
    <scope>NUCLEOTIDE SEQUENCE</scope>
    <source>
        <strain evidence="5">PSN293</strain>
    </source>
</reference>
<gene>
    <name evidence="5" type="ORF">QBC37DRAFT_438621</name>
</gene>
<dbReference type="Pfam" id="PF04059">
    <property type="entry name" value="RRM_2"/>
    <property type="match status" value="1"/>
</dbReference>
<comment type="caution">
    <text evidence="5">The sequence shown here is derived from an EMBL/GenBank/DDBJ whole genome shotgun (WGS) entry which is preliminary data.</text>
</comment>
<evidence type="ECO:0000313" key="5">
    <source>
        <dbReference type="EMBL" id="KAK4216660.1"/>
    </source>
</evidence>
<evidence type="ECO:0000256" key="3">
    <source>
        <dbReference type="SAM" id="MobiDB-lite"/>
    </source>
</evidence>
<name>A0AAN6YDK8_9PEZI</name>
<evidence type="ECO:0000313" key="6">
    <source>
        <dbReference type="Proteomes" id="UP001301769"/>
    </source>
</evidence>
<feature type="compositionally biased region" description="Polar residues" evidence="3">
    <location>
        <begin position="1"/>
        <end position="13"/>
    </location>
</feature>
<keyword evidence="6" id="KW-1185">Reference proteome</keyword>
<evidence type="ECO:0000256" key="1">
    <source>
        <dbReference type="ARBA" id="ARBA00022884"/>
    </source>
</evidence>
<dbReference type="InterPro" id="IPR007201">
    <property type="entry name" value="Mei2-like_Rrm_C"/>
</dbReference>
<feature type="compositionally biased region" description="Polar residues" evidence="3">
    <location>
        <begin position="420"/>
        <end position="440"/>
    </location>
</feature>
<protein>
    <submittedName>
        <fullName evidence="5">RNA recognition motif 2-domain-containing protein</fullName>
    </submittedName>
</protein>
<feature type="region of interest" description="Disordered" evidence="3">
    <location>
        <begin position="420"/>
        <end position="441"/>
    </location>
</feature>
<dbReference type="PANTHER" id="PTHR23189">
    <property type="entry name" value="RNA RECOGNITION MOTIF-CONTAINING"/>
    <property type="match status" value="1"/>
</dbReference>
<organism evidence="5 6">
    <name type="scientific">Rhypophila decipiens</name>
    <dbReference type="NCBI Taxonomy" id="261697"/>
    <lineage>
        <taxon>Eukaryota</taxon>
        <taxon>Fungi</taxon>
        <taxon>Dikarya</taxon>
        <taxon>Ascomycota</taxon>
        <taxon>Pezizomycotina</taxon>
        <taxon>Sordariomycetes</taxon>
        <taxon>Sordariomycetidae</taxon>
        <taxon>Sordariales</taxon>
        <taxon>Naviculisporaceae</taxon>
        <taxon>Rhypophila</taxon>
    </lineage>
</organism>
<dbReference type="InterPro" id="IPR034862">
    <property type="entry name" value="Fungal_Mei2-like_RRM3"/>
</dbReference>
<feature type="compositionally biased region" description="Basic and acidic residues" evidence="3">
    <location>
        <begin position="668"/>
        <end position="684"/>
    </location>
</feature>
<dbReference type="PROSITE" id="PS50102">
    <property type="entry name" value="RRM"/>
    <property type="match status" value="1"/>
</dbReference>
<evidence type="ECO:0000256" key="2">
    <source>
        <dbReference type="PROSITE-ProRule" id="PRU00176"/>
    </source>
</evidence>
<dbReference type="InterPro" id="IPR000504">
    <property type="entry name" value="RRM_dom"/>
</dbReference>
<keyword evidence="1 2" id="KW-0694">RNA-binding</keyword>
<feature type="domain" description="RRM" evidence="4">
    <location>
        <begin position="511"/>
        <end position="607"/>
    </location>
</feature>
<dbReference type="InterPro" id="IPR035979">
    <property type="entry name" value="RBD_domain_sf"/>
</dbReference>
<feature type="compositionally biased region" description="Polar residues" evidence="3">
    <location>
        <begin position="44"/>
        <end position="62"/>
    </location>
</feature>
<reference evidence="5" key="1">
    <citation type="journal article" date="2023" name="Mol. Phylogenet. Evol.">
        <title>Genome-scale phylogeny and comparative genomics of the fungal order Sordariales.</title>
        <authorList>
            <person name="Hensen N."/>
            <person name="Bonometti L."/>
            <person name="Westerberg I."/>
            <person name="Brannstrom I.O."/>
            <person name="Guillou S."/>
            <person name="Cros-Aarteil S."/>
            <person name="Calhoun S."/>
            <person name="Haridas S."/>
            <person name="Kuo A."/>
            <person name="Mondo S."/>
            <person name="Pangilinan J."/>
            <person name="Riley R."/>
            <person name="LaButti K."/>
            <person name="Andreopoulos B."/>
            <person name="Lipzen A."/>
            <person name="Chen C."/>
            <person name="Yan M."/>
            <person name="Daum C."/>
            <person name="Ng V."/>
            <person name="Clum A."/>
            <person name="Steindorff A."/>
            <person name="Ohm R.A."/>
            <person name="Martin F."/>
            <person name="Silar P."/>
            <person name="Natvig D.O."/>
            <person name="Lalanne C."/>
            <person name="Gautier V."/>
            <person name="Ament-Velasquez S.L."/>
            <person name="Kruys A."/>
            <person name="Hutchinson M.I."/>
            <person name="Powell A.J."/>
            <person name="Barry K."/>
            <person name="Miller A.N."/>
            <person name="Grigoriev I.V."/>
            <person name="Debuchy R."/>
            <person name="Gladieux P."/>
            <person name="Hiltunen Thoren M."/>
            <person name="Johannesson H."/>
        </authorList>
    </citation>
    <scope>NUCLEOTIDE SEQUENCE</scope>
    <source>
        <strain evidence="5">PSN293</strain>
    </source>
</reference>
<dbReference type="Proteomes" id="UP001301769">
    <property type="component" value="Unassembled WGS sequence"/>
</dbReference>
<dbReference type="AlphaFoldDB" id="A0AAN6YDK8"/>
<feature type="region of interest" description="Disordered" evidence="3">
    <location>
        <begin position="662"/>
        <end position="711"/>
    </location>
</feature>
<dbReference type="GO" id="GO:0003723">
    <property type="term" value="F:RNA binding"/>
    <property type="evidence" value="ECO:0007669"/>
    <property type="project" value="UniProtKB-UniRule"/>
</dbReference>
<dbReference type="EMBL" id="MU858066">
    <property type="protein sequence ID" value="KAK4216660.1"/>
    <property type="molecule type" value="Genomic_DNA"/>
</dbReference>
<feature type="compositionally biased region" description="Low complexity" evidence="3">
    <location>
        <begin position="63"/>
        <end position="77"/>
    </location>
</feature>
<accession>A0AAN6YDK8</accession>
<feature type="region of interest" description="Disordered" evidence="3">
    <location>
        <begin position="1"/>
        <end position="106"/>
    </location>
</feature>
<evidence type="ECO:0000259" key="4">
    <source>
        <dbReference type="PROSITE" id="PS50102"/>
    </source>
</evidence>
<proteinExistence type="predicted"/>
<sequence>MTQPQPRETMTFNPPSPHSSSGGGGDSYQNEESPDTRLTAFSPEGSSTRPNNGMNALTTSNKSYTTRTASSSAAKQSSVERDPFVSNSGASRPEPKLSPTASAFRPVSTVSSVSTVPLVAHGSQSVMPGLGQYYGGLPIVNKLSSELGVSRCLLFRSPEILTNEQVDQYITSSVGGLRGKRHIFSQGGLVYVRFTNIQDALSVHDKARDSAIGWLVDYIQPADFYQASTPGVTSSFYPEGQFNLLAVPIAHLITGFEIQKILQGFLRGHGDVFAFQVHTNLNENQLYASVEFSDVEVTLQFVQQYNGRLLNGISLILSLAQPGLTSMLPGPVESQAPSRFSMQEMANSFQNMNVSNTFQNNNASKTPQTGFQNAIVPAAAPNPAAFSLVPQQQLAMYHHQPVLYQTMPAQPRYLPVMDQTPTRRGSTVPMTPLTPMSSGSMPMLTPIFTPPATPMTMQGEYLSPRGMQAYGRADSRRQNALRVNRSSFHNPGGHHNHVDVNRIRDGIDVRTTIMLRNIPNKVDQAMLKNIIDQSSWGKYDFMYLRIDFANDCNVGYAFINFVDPLDIIDFVNARANQRWNCFKSDKIAEISYATIQGKDCLVQKFRNSSVMLEASHYRPKLYYTVNGPKPELAGDEEPFPKPDNQSKMKRSCENAEHVGLFTPNAGQHFRDEQRRRRSQYDRGTRLAAYEENEYDSYIQQQQPPHSHYHSH</sequence>
<dbReference type="CDD" id="cd12532">
    <property type="entry name" value="RRM3_MEI2_fungi"/>
    <property type="match status" value="1"/>
</dbReference>
<dbReference type="SUPFAM" id="SSF54928">
    <property type="entry name" value="RNA-binding domain, RBD"/>
    <property type="match status" value="1"/>
</dbReference>